<dbReference type="AlphaFoldDB" id="A0A7D9IW09"/>
<dbReference type="OrthoDB" id="6152476at2759"/>
<name>A0A7D9IW09_PARCT</name>
<dbReference type="Proteomes" id="UP001152795">
    <property type="component" value="Unassembled WGS sequence"/>
</dbReference>
<organism evidence="1 2">
    <name type="scientific">Paramuricea clavata</name>
    <name type="common">Red gorgonian</name>
    <name type="synonym">Violescent sea-whip</name>
    <dbReference type="NCBI Taxonomy" id="317549"/>
    <lineage>
        <taxon>Eukaryota</taxon>
        <taxon>Metazoa</taxon>
        <taxon>Cnidaria</taxon>
        <taxon>Anthozoa</taxon>
        <taxon>Octocorallia</taxon>
        <taxon>Malacalcyonacea</taxon>
        <taxon>Plexauridae</taxon>
        <taxon>Paramuricea</taxon>
    </lineage>
</organism>
<proteinExistence type="predicted"/>
<protein>
    <submittedName>
        <fullName evidence="1">Uncharacterized protein</fullName>
    </submittedName>
</protein>
<comment type="caution">
    <text evidence="1">The sequence shown here is derived from an EMBL/GenBank/DDBJ whole genome shotgun (WGS) entry which is preliminary data.</text>
</comment>
<accession>A0A7D9IW09</accession>
<reference evidence="1" key="1">
    <citation type="submission" date="2020-04" db="EMBL/GenBank/DDBJ databases">
        <authorList>
            <person name="Alioto T."/>
            <person name="Alioto T."/>
            <person name="Gomez Garrido J."/>
        </authorList>
    </citation>
    <scope>NUCLEOTIDE SEQUENCE</scope>
    <source>
        <strain evidence="1">A484AB</strain>
    </source>
</reference>
<gene>
    <name evidence="1" type="ORF">PACLA_8A002986</name>
</gene>
<sequence>MNTLSETDSVVSKFTDVIVNVSRNVVKIRNRQTPKKKRKRTIQKQRWFNTSCYLLKKELKKLGSLLSKYPNDPFLRHKFFATKKDYKRLTRRLKQNFQSELLNKIELMEENHPKEFWKL</sequence>
<feature type="non-terminal residue" evidence="1">
    <location>
        <position position="119"/>
    </location>
</feature>
<evidence type="ECO:0000313" key="1">
    <source>
        <dbReference type="EMBL" id="CAB4014440.1"/>
    </source>
</evidence>
<keyword evidence="2" id="KW-1185">Reference proteome</keyword>
<evidence type="ECO:0000313" key="2">
    <source>
        <dbReference type="Proteomes" id="UP001152795"/>
    </source>
</evidence>
<dbReference type="EMBL" id="CACRXK020008301">
    <property type="protein sequence ID" value="CAB4014440.1"/>
    <property type="molecule type" value="Genomic_DNA"/>
</dbReference>